<name>A0A915J5X4_ROMCU</name>
<dbReference type="Proteomes" id="UP000887565">
    <property type="component" value="Unplaced"/>
</dbReference>
<keyword evidence="1" id="KW-1185">Reference proteome</keyword>
<evidence type="ECO:0000313" key="2">
    <source>
        <dbReference type="WBParaSite" id="nRc.2.0.1.t21867-RA"/>
    </source>
</evidence>
<reference evidence="2" key="1">
    <citation type="submission" date="2022-11" db="UniProtKB">
        <authorList>
            <consortium name="WormBaseParasite"/>
        </authorList>
    </citation>
    <scope>IDENTIFICATION</scope>
</reference>
<dbReference type="AlphaFoldDB" id="A0A915J5X4"/>
<sequence length="128" mass="14591">MDFDRETCVCAKDYCNRERPDVVESSRVECNMSVKMNALFFKVDKQLGKCRGEHCFDVSMTSHDSSFQYAAQGCMSFVEGRQKHEELNDEGCVDFKSSVINMKACFLTEKDTSEKNGGRKKEKSQAVE</sequence>
<dbReference type="WBParaSite" id="nRc.2.0.1.t21867-RA">
    <property type="protein sequence ID" value="nRc.2.0.1.t21867-RA"/>
    <property type="gene ID" value="nRc.2.0.1.g21867"/>
</dbReference>
<evidence type="ECO:0000313" key="1">
    <source>
        <dbReference type="Proteomes" id="UP000887565"/>
    </source>
</evidence>
<organism evidence="1 2">
    <name type="scientific">Romanomermis culicivorax</name>
    <name type="common">Nematode worm</name>
    <dbReference type="NCBI Taxonomy" id="13658"/>
    <lineage>
        <taxon>Eukaryota</taxon>
        <taxon>Metazoa</taxon>
        <taxon>Ecdysozoa</taxon>
        <taxon>Nematoda</taxon>
        <taxon>Enoplea</taxon>
        <taxon>Dorylaimia</taxon>
        <taxon>Mermithida</taxon>
        <taxon>Mermithoidea</taxon>
        <taxon>Mermithidae</taxon>
        <taxon>Romanomermis</taxon>
    </lineage>
</organism>
<accession>A0A915J5X4</accession>
<protein>
    <submittedName>
        <fullName evidence="2">Uncharacterized protein</fullName>
    </submittedName>
</protein>
<proteinExistence type="predicted"/>